<dbReference type="EC" id="1.4.3.5" evidence="5"/>
<feature type="binding site" evidence="5 7">
    <location>
        <position position="81"/>
    </location>
    <ligand>
        <name>FMN</name>
        <dbReference type="ChEBI" id="CHEBI:58210"/>
    </ligand>
</feature>
<dbReference type="UniPathway" id="UPA01068">
    <property type="reaction ID" value="UER00304"/>
</dbReference>
<evidence type="ECO:0000313" key="10">
    <source>
        <dbReference type="EMBL" id="PRY12843.1"/>
    </source>
</evidence>
<organism evidence="10 11">
    <name type="scientific">Kineococcus rhizosphaerae</name>
    <dbReference type="NCBI Taxonomy" id="559628"/>
    <lineage>
        <taxon>Bacteria</taxon>
        <taxon>Bacillati</taxon>
        <taxon>Actinomycetota</taxon>
        <taxon>Actinomycetes</taxon>
        <taxon>Kineosporiales</taxon>
        <taxon>Kineosporiaceae</taxon>
        <taxon>Kineococcus</taxon>
    </lineage>
</organism>
<evidence type="ECO:0000313" key="11">
    <source>
        <dbReference type="Proteomes" id="UP000238083"/>
    </source>
</evidence>
<evidence type="ECO:0000256" key="1">
    <source>
        <dbReference type="ARBA" id="ARBA00007301"/>
    </source>
</evidence>
<dbReference type="GO" id="GO:0004733">
    <property type="term" value="F:pyridoxamine phosphate oxidase activity"/>
    <property type="evidence" value="ECO:0007669"/>
    <property type="project" value="UniProtKB-UniRule"/>
</dbReference>
<feature type="binding site" evidence="5 7">
    <location>
        <position position="82"/>
    </location>
    <ligand>
        <name>FMN</name>
        <dbReference type="ChEBI" id="CHEBI:58210"/>
    </ligand>
</feature>
<dbReference type="PIRSF" id="PIRSF000190">
    <property type="entry name" value="Pyd_amn-ph_oxd"/>
    <property type="match status" value="1"/>
</dbReference>
<feature type="binding site" evidence="5 6">
    <location>
        <begin position="189"/>
        <end position="191"/>
    </location>
    <ligand>
        <name>substrate</name>
    </ligand>
</feature>
<dbReference type="HAMAP" id="MF_01629">
    <property type="entry name" value="PdxH"/>
    <property type="match status" value="1"/>
</dbReference>
<feature type="binding site" evidence="5 6">
    <location>
        <position position="65"/>
    </location>
    <ligand>
        <name>substrate</name>
    </ligand>
</feature>
<evidence type="ECO:0000256" key="7">
    <source>
        <dbReference type="PIRSR" id="PIRSR000190-2"/>
    </source>
</evidence>
<feature type="domain" description="Pyridoxine 5'-phosphate oxidase dimerisation C-terminal" evidence="9">
    <location>
        <begin position="170"/>
        <end position="218"/>
    </location>
</feature>
<dbReference type="OrthoDB" id="9780392at2"/>
<keyword evidence="4 5" id="KW-0560">Oxidoreductase</keyword>
<accession>A0A2T0R0M6</accession>
<feature type="binding site" evidence="5 7">
    <location>
        <position position="183"/>
    </location>
    <ligand>
        <name>FMN</name>
        <dbReference type="ChEBI" id="CHEBI:58210"/>
    </ligand>
</feature>
<evidence type="ECO:0000256" key="2">
    <source>
        <dbReference type="ARBA" id="ARBA00022630"/>
    </source>
</evidence>
<sequence>MEDPAGRRVDYGERRFEETDLAATPLAQFQAWYDGAVAAGVVEPNAMTVATADADGVSARTVLLKAVDARGFVFFTNYRSRKARGIAHDPRVSLLFGWHGLHRQVAVRGRAEQVPRAETEAYFATRPYGSRIGAWVSEQSQPVASSAELQAREAELRARWPQEVPAPPHWGGFLVRAVEVEFWQGRTSRLHDRLVFVNSGASTDLDGVGNWRVERRQP</sequence>
<dbReference type="Proteomes" id="UP000238083">
    <property type="component" value="Unassembled WGS sequence"/>
</dbReference>
<protein>
    <recommendedName>
        <fullName evidence="5">Pyridoxine/pyridoxamine 5'-phosphate oxidase</fullName>
        <ecNumber evidence="5">1.4.3.5</ecNumber>
    </recommendedName>
    <alternativeName>
        <fullName evidence="5">PNP/PMP oxidase</fullName>
        <shortName evidence="5">PNPOx</shortName>
    </alternativeName>
    <alternativeName>
        <fullName evidence="5">Pyridoxal 5'-phosphate synthase</fullName>
    </alternativeName>
</protein>
<dbReference type="EMBL" id="PVZF01000009">
    <property type="protein sequence ID" value="PRY12843.1"/>
    <property type="molecule type" value="Genomic_DNA"/>
</dbReference>
<dbReference type="PANTHER" id="PTHR10851">
    <property type="entry name" value="PYRIDOXINE-5-PHOSPHATE OXIDASE"/>
    <property type="match status" value="1"/>
</dbReference>
<dbReference type="GO" id="GO:0008615">
    <property type="term" value="P:pyridoxine biosynthetic process"/>
    <property type="evidence" value="ECO:0007669"/>
    <property type="project" value="UniProtKB-UniRule"/>
</dbReference>
<feature type="binding site" evidence="5 7">
    <location>
        <begin position="139"/>
        <end position="140"/>
    </location>
    <ligand>
        <name>FMN</name>
        <dbReference type="ChEBI" id="CHEBI:58210"/>
    </ligand>
</feature>
<comment type="pathway">
    <text evidence="5">Cofactor metabolism; pyridoxal 5'-phosphate salvage; pyridoxal 5'-phosphate from pyridoxine 5'-phosphate: step 1/1.</text>
</comment>
<feature type="binding site" evidence="5 7">
    <location>
        <position position="104"/>
    </location>
    <ligand>
        <name>FMN</name>
        <dbReference type="ChEBI" id="CHEBI:58210"/>
    </ligand>
</feature>
<keyword evidence="5" id="KW-0664">Pyridoxine biosynthesis</keyword>
<dbReference type="SUPFAM" id="SSF50475">
    <property type="entry name" value="FMN-binding split barrel"/>
    <property type="match status" value="1"/>
</dbReference>
<feature type="binding site" evidence="5 6">
    <location>
        <position position="130"/>
    </location>
    <ligand>
        <name>substrate</name>
    </ligand>
</feature>
<feature type="binding site" evidence="5 6">
    <location>
        <position position="126"/>
    </location>
    <ligand>
        <name>substrate</name>
    </ligand>
</feature>
<evidence type="ECO:0000256" key="6">
    <source>
        <dbReference type="PIRSR" id="PIRSR000190-1"/>
    </source>
</evidence>
<dbReference type="Gene3D" id="2.30.110.10">
    <property type="entry name" value="Electron Transport, Fmn-binding Protein, Chain A"/>
    <property type="match status" value="1"/>
</dbReference>
<dbReference type="AlphaFoldDB" id="A0A2T0R0M6"/>
<dbReference type="InterPro" id="IPR019740">
    <property type="entry name" value="Pyridox_Oxase_CS"/>
</dbReference>
<comment type="caution">
    <text evidence="10">The sequence shown here is derived from an EMBL/GenBank/DDBJ whole genome shotgun (WGS) entry which is preliminary data.</text>
</comment>
<comment type="catalytic activity">
    <reaction evidence="5">
        <text>pyridoxamine 5'-phosphate + O2 + H2O = pyridoxal 5'-phosphate + H2O2 + NH4(+)</text>
        <dbReference type="Rhea" id="RHEA:15817"/>
        <dbReference type="ChEBI" id="CHEBI:15377"/>
        <dbReference type="ChEBI" id="CHEBI:15379"/>
        <dbReference type="ChEBI" id="CHEBI:16240"/>
        <dbReference type="ChEBI" id="CHEBI:28938"/>
        <dbReference type="ChEBI" id="CHEBI:58451"/>
        <dbReference type="ChEBI" id="CHEBI:597326"/>
        <dbReference type="EC" id="1.4.3.5"/>
    </reaction>
</comment>
<evidence type="ECO:0000256" key="4">
    <source>
        <dbReference type="ARBA" id="ARBA00023002"/>
    </source>
</evidence>
<dbReference type="PROSITE" id="PS01064">
    <property type="entry name" value="PYRIDOX_OXIDASE"/>
    <property type="match status" value="1"/>
</dbReference>
<dbReference type="InterPro" id="IPR019576">
    <property type="entry name" value="Pyridoxamine_oxidase_dimer_C"/>
</dbReference>
<keyword evidence="3 5" id="KW-0288">FMN</keyword>
<evidence type="ECO:0000259" key="8">
    <source>
        <dbReference type="Pfam" id="PF01243"/>
    </source>
</evidence>
<dbReference type="Pfam" id="PF01243">
    <property type="entry name" value="PNPOx_N"/>
    <property type="match status" value="1"/>
</dbReference>
<feature type="binding site" evidence="5 7">
    <location>
        <position position="193"/>
    </location>
    <ligand>
        <name>FMN</name>
        <dbReference type="ChEBI" id="CHEBI:58210"/>
    </ligand>
</feature>
<comment type="similarity">
    <text evidence="1 5">Belongs to the pyridoxamine 5'-phosphate oxidase family.</text>
</comment>
<dbReference type="RefSeq" id="WP_106212676.1">
    <property type="nucleotide sequence ID" value="NZ_PVZF01000009.1"/>
</dbReference>
<dbReference type="InterPro" id="IPR012349">
    <property type="entry name" value="Split_barrel_FMN-bd"/>
</dbReference>
<keyword evidence="11" id="KW-1185">Reference proteome</keyword>
<feature type="binding site" evidence="5 6">
    <location>
        <position position="122"/>
    </location>
    <ligand>
        <name>substrate</name>
    </ligand>
</feature>
<feature type="binding site" evidence="5 7">
    <location>
        <begin position="60"/>
        <end position="65"/>
    </location>
    <ligand>
        <name>FMN</name>
        <dbReference type="ChEBI" id="CHEBI:58210"/>
    </ligand>
</feature>
<dbReference type="InterPro" id="IPR000659">
    <property type="entry name" value="Pyridox_Oxase"/>
</dbReference>
<comment type="subunit">
    <text evidence="5">Homodimer.</text>
</comment>
<dbReference type="Pfam" id="PF10590">
    <property type="entry name" value="PNP_phzG_C"/>
    <property type="match status" value="1"/>
</dbReference>
<name>A0A2T0R0M6_9ACTN</name>
<dbReference type="InterPro" id="IPR011576">
    <property type="entry name" value="Pyridox_Oxase_N"/>
</dbReference>
<comment type="pathway">
    <text evidence="5">Cofactor metabolism; pyridoxal 5'-phosphate salvage; pyridoxal 5'-phosphate from pyridoxamine 5'-phosphate: step 1/1.</text>
</comment>
<feature type="binding site" evidence="6">
    <location>
        <begin position="8"/>
        <end position="11"/>
    </location>
    <ligand>
        <name>substrate</name>
    </ligand>
</feature>
<feature type="domain" description="Pyridoxamine 5'-phosphate oxidase N-terminal" evidence="8">
    <location>
        <begin position="36"/>
        <end position="152"/>
    </location>
</feature>
<evidence type="ECO:0000256" key="3">
    <source>
        <dbReference type="ARBA" id="ARBA00022643"/>
    </source>
</evidence>
<gene>
    <name evidence="5" type="primary">pdxH</name>
    <name evidence="10" type="ORF">CLV37_10928</name>
</gene>
<comment type="cofactor">
    <cofactor evidence="5 7">
        <name>FMN</name>
        <dbReference type="ChEBI" id="CHEBI:58210"/>
    </cofactor>
    <text evidence="5 7">Binds 1 FMN per subunit.</text>
</comment>
<evidence type="ECO:0000256" key="5">
    <source>
        <dbReference type="HAMAP-Rule" id="MF_01629"/>
    </source>
</evidence>
<comment type="catalytic activity">
    <reaction evidence="5">
        <text>pyridoxine 5'-phosphate + O2 = pyridoxal 5'-phosphate + H2O2</text>
        <dbReference type="Rhea" id="RHEA:15149"/>
        <dbReference type="ChEBI" id="CHEBI:15379"/>
        <dbReference type="ChEBI" id="CHEBI:16240"/>
        <dbReference type="ChEBI" id="CHEBI:58589"/>
        <dbReference type="ChEBI" id="CHEBI:597326"/>
        <dbReference type="EC" id="1.4.3.5"/>
    </reaction>
</comment>
<proteinExistence type="inferred from homology"/>
<keyword evidence="2 5" id="KW-0285">Flavoprotein</keyword>
<dbReference type="PANTHER" id="PTHR10851:SF0">
    <property type="entry name" value="PYRIDOXINE-5'-PHOSPHATE OXIDASE"/>
    <property type="match status" value="1"/>
</dbReference>
<dbReference type="NCBIfam" id="NF004231">
    <property type="entry name" value="PRK05679.1"/>
    <property type="match status" value="1"/>
</dbReference>
<feature type="binding site" evidence="5 7">
    <location>
        <begin position="75"/>
        <end position="76"/>
    </location>
    <ligand>
        <name>FMN</name>
        <dbReference type="ChEBI" id="CHEBI:58210"/>
    </ligand>
</feature>
<evidence type="ECO:0000259" key="9">
    <source>
        <dbReference type="Pfam" id="PF10590"/>
    </source>
</evidence>
<comment type="function">
    <text evidence="5">Catalyzes the oxidation of either pyridoxine 5'-phosphate (PNP) or pyridoxamine 5'-phosphate (PMP) into pyridoxal 5'-phosphate (PLP).</text>
</comment>
<dbReference type="GO" id="GO:0010181">
    <property type="term" value="F:FMN binding"/>
    <property type="evidence" value="ECO:0007669"/>
    <property type="project" value="UniProtKB-UniRule"/>
</dbReference>
<dbReference type="NCBIfam" id="TIGR00558">
    <property type="entry name" value="pdxH"/>
    <property type="match status" value="1"/>
</dbReference>
<reference evidence="10 11" key="1">
    <citation type="submission" date="2018-03" db="EMBL/GenBank/DDBJ databases">
        <title>Genomic Encyclopedia of Archaeal and Bacterial Type Strains, Phase II (KMG-II): from individual species to whole genera.</title>
        <authorList>
            <person name="Goeker M."/>
        </authorList>
    </citation>
    <scope>NUCLEOTIDE SEQUENCE [LARGE SCALE GENOMIC DNA]</scope>
    <source>
        <strain evidence="10 11">DSM 19711</strain>
    </source>
</reference>